<dbReference type="InterPro" id="IPR027417">
    <property type="entry name" value="P-loop_NTPase"/>
</dbReference>
<dbReference type="GO" id="GO:0005524">
    <property type="term" value="F:ATP binding"/>
    <property type="evidence" value="ECO:0007669"/>
    <property type="project" value="UniProtKB-KW"/>
</dbReference>
<keyword evidence="7" id="KW-1133">Transmembrane helix</keyword>
<dbReference type="Gene3D" id="1.20.1560.10">
    <property type="entry name" value="ABC transporter type 1, transmembrane domain"/>
    <property type="match status" value="1"/>
</dbReference>
<protein>
    <submittedName>
        <fullName evidence="9">ABC transporter ATP-binding protein/permease</fullName>
    </submittedName>
</protein>
<dbReference type="Proteomes" id="UP000265562">
    <property type="component" value="Chromosome"/>
</dbReference>
<dbReference type="InterPro" id="IPR003593">
    <property type="entry name" value="AAA+_ATPase"/>
</dbReference>
<dbReference type="PROSITE" id="PS00211">
    <property type="entry name" value="ABC_TRANSPORTER_1"/>
    <property type="match status" value="1"/>
</dbReference>
<dbReference type="Pfam" id="PF00664">
    <property type="entry name" value="ABC_membrane"/>
    <property type="match status" value="1"/>
</dbReference>
<evidence type="ECO:0000256" key="5">
    <source>
        <dbReference type="ARBA" id="ARBA00022741"/>
    </source>
</evidence>
<dbReference type="CDD" id="cd18781">
    <property type="entry name" value="ABC_6TM_AarD_CydDC_like"/>
    <property type="match status" value="1"/>
</dbReference>
<evidence type="ECO:0000256" key="1">
    <source>
        <dbReference type="ARBA" id="ARBA00004651"/>
    </source>
</evidence>
<evidence type="ECO:0000313" key="9">
    <source>
        <dbReference type="EMBL" id="AYB00160.1"/>
    </source>
</evidence>
<keyword evidence="2" id="KW-0813">Transport</keyword>
<dbReference type="PANTHER" id="PTHR24221">
    <property type="entry name" value="ATP-BINDING CASSETTE SUB-FAMILY B"/>
    <property type="match status" value="1"/>
</dbReference>
<dbReference type="OrthoDB" id="9762778at2"/>
<accession>A0A385Q3A6</accession>
<dbReference type="InterPro" id="IPR036640">
    <property type="entry name" value="ABC1_TM_sf"/>
</dbReference>
<comment type="subcellular location">
    <subcellularLocation>
        <location evidence="1">Cell membrane</location>
        <topology evidence="1">Multi-pass membrane protein</topology>
    </subcellularLocation>
</comment>
<evidence type="ECO:0000256" key="2">
    <source>
        <dbReference type="ARBA" id="ARBA00022448"/>
    </source>
</evidence>
<evidence type="ECO:0000256" key="8">
    <source>
        <dbReference type="ARBA" id="ARBA00023136"/>
    </source>
</evidence>
<evidence type="ECO:0000256" key="4">
    <source>
        <dbReference type="ARBA" id="ARBA00022692"/>
    </source>
</evidence>
<evidence type="ECO:0000313" key="10">
    <source>
        <dbReference type="Proteomes" id="UP000265562"/>
    </source>
</evidence>
<dbReference type="InterPro" id="IPR017871">
    <property type="entry name" value="ABC_transporter-like_CS"/>
</dbReference>
<dbReference type="SMART" id="SM00382">
    <property type="entry name" value="AAA"/>
    <property type="match status" value="1"/>
</dbReference>
<evidence type="ECO:0000256" key="7">
    <source>
        <dbReference type="ARBA" id="ARBA00022989"/>
    </source>
</evidence>
<dbReference type="FunFam" id="3.40.50.300:FF:000854">
    <property type="entry name" value="Multidrug ABC transporter ATP-binding protein"/>
    <property type="match status" value="1"/>
</dbReference>
<dbReference type="InterPro" id="IPR011527">
    <property type="entry name" value="ABC1_TM_dom"/>
</dbReference>
<dbReference type="InterPro" id="IPR003439">
    <property type="entry name" value="ABC_transporter-like_ATP-bd"/>
</dbReference>
<dbReference type="EMBL" id="CP032364">
    <property type="protein sequence ID" value="AYB00160.1"/>
    <property type="molecule type" value="Genomic_DNA"/>
</dbReference>
<dbReference type="AlphaFoldDB" id="A0A385Q3A6"/>
<dbReference type="GO" id="GO:0034040">
    <property type="term" value="F:ATPase-coupled lipid transmembrane transporter activity"/>
    <property type="evidence" value="ECO:0007669"/>
    <property type="project" value="TreeGrafter"/>
</dbReference>
<organism evidence="9 10">
    <name type="scientific">Lachnoanaerobaculum umeaense</name>
    <dbReference type="NCBI Taxonomy" id="617123"/>
    <lineage>
        <taxon>Bacteria</taxon>
        <taxon>Bacillati</taxon>
        <taxon>Bacillota</taxon>
        <taxon>Clostridia</taxon>
        <taxon>Lachnospirales</taxon>
        <taxon>Lachnospiraceae</taxon>
        <taxon>Lachnoanaerobaculum</taxon>
    </lineage>
</organism>
<dbReference type="PROSITE" id="PS50893">
    <property type="entry name" value="ABC_TRANSPORTER_2"/>
    <property type="match status" value="1"/>
</dbReference>
<dbReference type="KEGG" id="lua:D4A81_09540"/>
<dbReference type="GO" id="GO:0016887">
    <property type="term" value="F:ATP hydrolysis activity"/>
    <property type="evidence" value="ECO:0007669"/>
    <property type="project" value="InterPro"/>
</dbReference>
<evidence type="ECO:0000256" key="6">
    <source>
        <dbReference type="ARBA" id="ARBA00022840"/>
    </source>
</evidence>
<dbReference type="SUPFAM" id="SSF90123">
    <property type="entry name" value="ABC transporter transmembrane region"/>
    <property type="match status" value="1"/>
</dbReference>
<keyword evidence="5" id="KW-0547">Nucleotide-binding</keyword>
<dbReference type="GO" id="GO:0005886">
    <property type="term" value="C:plasma membrane"/>
    <property type="evidence" value="ECO:0007669"/>
    <property type="project" value="UniProtKB-SubCell"/>
</dbReference>
<keyword evidence="8" id="KW-0472">Membrane</keyword>
<keyword evidence="10" id="KW-1185">Reference proteome</keyword>
<dbReference type="PROSITE" id="PS50929">
    <property type="entry name" value="ABC_TM1F"/>
    <property type="match status" value="1"/>
</dbReference>
<dbReference type="Gene3D" id="3.40.50.300">
    <property type="entry name" value="P-loop containing nucleotide triphosphate hydrolases"/>
    <property type="match status" value="1"/>
</dbReference>
<dbReference type="RefSeq" id="WP_111525326.1">
    <property type="nucleotide sequence ID" value="NZ_CP032364.1"/>
</dbReference>
<dbReference type="GO" id="GO:0140359">
    <property type="term" value="F:ABC-type transporter activity"/>
    <property type="evidence" value="ECO:0007669"/>
    <property type="project" value="InterPro"/>
</dbReference>
<reference evidence="9 10" key="1">
    <citation type="submission" date="2018-09" db="EMBL/GenBank/DDBJ databases">
        <title>Genome sequencing of Lachnoanaerobaculum umeaense DSM 23576.</title>
        <authorList>
            <person name="Kook J.-K."/>
            <person name="Park S.-N."/>
            <person name="Lim Y.K."/>
        </authorList>
    </citation>
    <scope>NUCLEOTIDE SEQUENCE [LARGE SCALE GENOMIC DNA]</scope>
    <source>
        <strain evidence="10">DSM 23576 \ CCUG 58757</strain>
    </source>
</reference>
<keyword evidence="3" id="KW-1003">Cell membrane</keyword>
<dbReference type="InterPro" id="IPR039421">
    <property type="entry name" value="Type_1_exporter"/>
</dbReference>
<sequence length="580" mass="65032">MIKMRLIRLLKGSGKYILYQVLWQWISLIMQIIIAINITGLIQEVFLDTAFEYHIPRVVIVVIVGALIRAVCDKLYSKASFHAGANVKRILRNRIYEKVLRLGPAYREQVHTSEIVQMAGEGVEQLEVYFSRYLSQFFYSLLAPLTLFIVVMRISMKSAVILLVAVPLIPIVIMLVMIVAKKLLSHYFDIYYGLGDSFLEKLQGMTTLKIYQADKAAADDMDRESEQFRKITMKVLMMQLNSTSVMDIVAYGGAAVGIISALSQFYKAEVSLFGMLMILFLAAEFFLPMRILGSFFHIGMNGMKASDRIFAFLDLPEQQRGSKEISDKEIKISLENLSFSYDSSKTILNGIDMTIAPKSFVSIVGVSGSGKSTIAGILMGRNPKYKGSLKINNDEHSELTSKTILSHFTLVGHRSWIFAGTVRENLLMGNPNATEKEMNEALEKVNLLAFINSQDGLDTKLTSNASNLSGGQKQRLSLARALLHNTPVYIFDEATSNVDAGSEEIIMNVIHELSKTKTIILISHRLANVVNSDEIFMLKNGSIVESGLHFELMNNKGAYEKLFTEQMNLENFSKRKEVAQ</sequence>
<dbReference type="Pfam" id="PF00005">
    <property type="entry name" value="ABC_tran"/>
    <property type="match status" value="1"/>
</dbReference>
<dbReference type="PANTHER" id="PTHR24221:SF654">
    <property type="entry name" value="ATP-BINDING CASSETTE SUB-FAMILY B MEMBER 6"/>
    <property type="match status" value="1"/>
</dbReference>
<keyword evidence="4" id="KW-0812">Transmembrane</keyword>
<keyword evidence="6 9" id="KW-0067">ATP-binding</keyword>
<evidence type="ECO:0000256" key="3">
    <source>
        <dbReference type="ARBA" id="ARBA00022475"/>
    </source>
</evidence>
<name>A0A385Q3A6_9FIRM</name>
<gene>
    <name evidence="9" type="ORF">D4A81_09540</name>
</gene>
<proteinExistence type="predicted"/>
<dbReference type="SUPFAM" id="SSF52540">
    <property type="entry name" value="P-loop containing nucleoside triphosphate hydrolases"/>
    <property type="match status" value="1"/>
</dbReference>